<gene>
    <name evidence="2" type="ORF">WDU99_14885</name>
</gene>
<sequence length="184" mass="19848">MHLSATKASTLLAKVRPGNAVETERKQVARDLLADIRRLDKAIAENRRRCVTAVAASDTTLTQLTGISDVLAAKILGHVGDVGRFPSADHLASYAGTAPIEASSGDVVRHRLSRRGNRQLNNAIHLAAHVQTIFPGPGRDYYQRRLATGSSRTEALRALKRQLTKAIYRTLVADSVTHPVAVAA</sequence>
<name>A0ABU8LE54_9MICO</name>
<dbReference type="Pfam" id="PF02371">
    <property type="entry name" value="Transposase_20"/>
    <property type="match status" value="1"/>
</dbReference>
<keyword evidence="3" id="KW-1185">Reference proteome</keyword>
<accession>A0ABU8LE54</accession>
<dbReference type="EMBL" id="JBBDGM010000015">
    <property type="protein sequence ID" value="MEJ1089601.1"/>
    <property type="molecule type" value="Genomic_DNA"/>
</dbReference>
<evidence type="ECO:0000313" key="3">
    <source>
        <dbReference type="Proteomes" id="UP001371224"/>
    </source>
</evidence>
<organism evidence="2 3">
    <name type="scientific">Microbacterium bandirmense</name>
    <dbReference type="NCBI Taxonomy" id="3122050"/>
    <lineage>
        <taxon>Bacteria</taxon>
        <taxon>Bacillati</taxon>
        <taxon>Actinomycetota</taxon>
        <taxon>Actinomycetes</taxon>
        <taxon>Micrococcales</taxon>
        <taxon>Microbacteriaceae</taxon>
        <taxon>Microbacterium</taxon>
    </lineage>
</organism>
<dbReference type="Proteomes" id="UP001371224">
    <property type="component" value="Unassembled WGS sequence"/>
</dbReference>
<protein>
    <submittedName>
        <fullName evidence="2">IS110 family transposase</fullName>
    </submittedName>
</protein>
<dbReference type="InterPro" id="IPR047650">
    <property type="entry name" value="Transpos_IS110"/>
</dbReference>
<dbReference type="InterPro" id="IPR003346">
    <property type="entry name" value="Transposase_20"/>
</dbReference>
<feature type="domain" description="Transposase IS116/IS110/IS902 C-terminal" evidence="1">
    <location>
        <begin position="60"/>
        <end position="143"/>
    </location>
</feature>
<dbReference type="PANTHER" id="PTHR33055">
    <property type="entry name" value="TRANSPOSASE FOR INSERTION SEQUENCE ELEMENT IS1111A"/>
    <property type="match status" value="1"/>
</dbReference>
<evidence type="ECO:0000313" key="2">
    <source>
        <dbReference type="EMBL" id="MEJ1089601.1"/>
    </source>
</evidence>
<reference evidence="2 3" key="1">
    <citation type="submission" date="2024-02" db="EMBL/GenBank/DDBJ databases">
        <authorList>
            <person name="Saticioglu I.B."/>
        </authorList>
    </citation>
    <scope>NUCLEOTIDE SEQUENCE [LARGE SCALE GENOMIC DNA]</scope>
    <source>
        <strain evidence="2 3">Mu-80</strain>
    </source>
</reference>
<dbReference type="RefSeq" id="WP_337333248.1">
    <property type="nucleotide sequence ID" value="NZ_JBBDGM010000015.1"/>
</dbReference>
<evidence type="ECO:0000259" key="1">
    <source>
        <dbReference type="Pfam" id="PF02371"/>
    </source>
</evidence>
<dbReference type="PANTHER" id="PTHR33055:SF3">
    <property type="entry name" value="PUTATIVE TRANSPOSASE FOR IS117-RELATED"/>
    <property type="match status" value="1"/>
</dbReference>
<comment type="caution">
    <text evidence="2">The sequence shown here is derived from an EMBL/GenBank/DDBJ whole genome shotgun (WGS) entry which is preliminary data.</text>
</comment>
<proteinExistence type="predicted"/>